<feature type="binding site" evidence="2">
    <location>
        <position position="168"/>
    </location>
    <ligand>
        <name>Mn(2+)</name>
        <dbReference type="ChEBI" id="CHEBI:29035"/>
        <label>2</label>
    </ligand>
</feature>
<evidence type="ECO:0000256" key="1">
    <source>
        <dbReference type="ARBA" id="ARBA00022801"/>
    </source>
</evidence>
<evidence type="ECO:0000313" key="3">
    <source>
        <dbReference type="EMBL" id="PJE38743.1"/>
    </source>
</evidence>
<dbReference type="GO" id="GO:0016787">
    <property type="term" value="F:hydrolase activity"/>
    <property type="evidence" value="ECO:0007669"/>
    <property type="project" value="UniProtKB-KW"/>
</dbReference>
<keyword evidence="2" id="KW-0464">Manganese</keyword>
<feature type="binding site" evidence="2">
    <location>
        <position position="107"/>
    </location>
    <ligand>
        <name>Mn(2+)</name>
        <dbReference type="ChEBI" id="CHEBI:29035"/>
        <label>2</label>
    </ligand>
</feature>
<keyword evidence="4" id="KW-1185">Reference proteome</keyword>
<proteinExistence type="predicted"/>
<accession>A0A2M8J7I7</accession>
<dbReference type="Pfam" id="PF01546">
    <property type="entry name" value="Peptidase_M20"/>
    <property type="match status" value="1"/>
</dbReference>
<dbReference type="PIRSF" id="PIRSF005962">
    <property type="entry name" value="Pept_M20D_amidohydro"/>
    <property type="match status" value="1"/>
</dbReference>
<comment type="cofactor">
    <cofactor evidence="2">
        <name>Mn(2+)</name>
        <dbReference type="ChEBI" id="CHEBI:29035"/>
    </cofactor>
    <text evidence="2">The Mn(2+) ion enhances activity.</text>
</comment>
<reference evidence="3 4" key="1">
    <citation type="journal article" date="2018" name="Int. J. Syst. Evol. Microbiol.">
        <title>Pseudooceanicola lipolyticus sp. nov., a marine alphaproteobacterium, reclassification of Oceanicola flagellatus as Pseudooceanicola flagellatus comb. nov. and emended description of the genus Pseudooceanicola.</title>
        <authorList>
            <person name="Huang M.-M."/>
            <person name="Guo L.-L."/>
            <person name="Wu Y.-H."/>
            <person name="Lai Q.-L."/>
            <person name="Shao Z.-Z."/>
            <person name="Wang C.-S."/>
            <person name="Wu M."/>
            <person name="Xu X.-W."/>
        </authorList>
    </citation>
    <scope>NUCLEOTIDE SEQUENCE [LARGE SCALE GENOMIC DNA]</scope>
    <source>
        <strain evidence="3 4">157</strain>
    </source>
</reference>
<dbReference type="InterPro" id="IPR002933">
    <property type="entry name" value="Peptidase_M20"/>
</dbReference>
<sequence>MTASSPDAAQHIAPYLDELVAIRRDIHAHPELGLKEYRTSKLVADKLQEWGIETDVGMAGTGVVGIIRGKRPGQKTIGLRADLDALPIIEETGVDYASRNDGIMHACGHDGHTTMLLGAARYLAETRDFAGTVVLIFQPGEEGCGGARKMVEDGLFEKYPCDAVYGLHNRPGMPVGKIGCRPGPLLASGSWWQVKFVGTGGHGGGWAYKATDVTVAGGNFLAMVHSVISRNIPSADTAVISVGHVSSGVVTSPNVMPAEFLVAGIARTFKPEINETVKRRITEIAEACAAMQGCKAEVSYWHKTHGVTNELEQTAVAAAAAAATVGDANVISDIPQSTGGEDFSEMMRVVPGTFSWIGNGAAPDGSVHMVHTPKYNFNDDVIPVGVKFWSEIVRAELDVSV</sequence>
<dbReference type="EMBL" id="PGTB01000001">
    <property type="protein sequence ID" value="PJE38743.1"/>
    <property type="molecule type" value="Genomic_DNA"/>
</dbReference>
<protein>
    <submittedName>
        <fullName evidence="3">Amidohydrolase</fullName>
    </submittedName>
</protein>
<dbReference type="RefSeq" id="WP_100160872.1">
    <property type="nucleotide sequence ID" value="NZ_PGTB01000001.1"/>
</dbReference>
<comment type="caution">
    <text evidence="3">The sequence shown here is derived from an EMBL/GenBank/DDBJ whole genome shotgun (WGS) entry which is preliminary data.</text>
</comment>
<dbReference type="InterPro" id="IPR017439">
    <property type="entry name" value="Amidohydrolase"/>
</dbReference>
<feature type="binding site" evidence="2">
    <location>
        <position position="142"/>
    </location>
    <ligand>
        <name>Mn(2+)</name>
        <dbReference type="ChEBI" id="CHEBI:29035"/>
        <label>2</label>
    </ligand>
</feature>
<evidence type="ECO:0000313" key="4">
    <source>
        <dbReference type="Proteomes" id="UP000231553"/>
    </source>
</evidence>
<name>A0A2M8J7I7_9RHOB</name>
<dbReference type="SUPFAM" id="SSF53187">
    <property type="entry name" value="Zn-dependent exopeptidases"/>
    <property type="match status" value="1"/>
</dbReference>
<dbReference type="Gene3D" id="3.30.70.360">
    <property type="match status" value="1"/>
</dbReference>
<dbReference type="Gene3D" id="3.40.630.10">
    <property type="entry name" value="Zn peptidases"/>
    <property type="match status" value="1"/>
</dbReference>
<dbReference type="Proteomes" id="UP000231553">
    <property type="component" value="Unassembled WGS sequence"/>
</dbReference>
<organism evidence="3 4">
    <name type="scientific">Pseudooceanicola lipolyticus</name>
    <dbReference type="NCBI Taxonomy" id="2029104"/>
    <lineage>
        <taxon>Bacteria</taxon>
        <taxon>Pseudomonadati</taxon>
        <taxon>Pseudomonadota</taxon>
        <taxon>Alphaproteobacteria</taxon>
        <taxon>Rhodobacterales</taxon>
        <taxon>Paracoccaceae</taxon>
        <taxon>Pseudooceanicola</taxon>
    </lineage>
</organism>
<keyword evidence="2" id="KW-0479">Metal-binding</keyword>
<dbReference type="GO" id="GO:0046872">
    <property type="term" value="F:metal ion binding"/>
    <property type="evidence" value="ECO:0007669"/>
    <property type="project" value="UniProtKB-KW"/>
</dbReference>
<dbReference type="NCBIfam" id="TIGR01891">
    <property type="entry name" value="amidohydrolases"/>
    <property type="match status" value="1"/>
</dbReference>
<dbReference type="OrthoDB" id="9777385at2"/>
<dbReference type="AlphaFoldDB" id="A0A2M8J7I7"/>
<evidence type="ECO:0000256" key="2">
    <source>
        <dbReference type="PIRSR" id="PIRSR005962-1"/>
    </source>
</evidence>
<dbReference type="SUPFAM" id="SSF55031">
    <property type="entry name" value="Bacterial exopeptidase dimerisation domain"/>
    <property type="match status" value="1"/>
</dbReference>
<keyword evidence="1 3" id="KW-0378">Hydrolase</keyword>
<feature type="binding site" evidence="2">
    <location>
        <position position="109"/>
    </location>
    <ligand>
        <name>Mn(2+)</name>
        <dbReference type="ChEBI" id="CHEBI:29035"/>
        <label>2</label>
    </ligand>
</feature>
<feature type="binding site" evidence="2">
    <location>
        <position position="371"/>
    </location>
    <ligand>
        <name>Mn(2+)</name>
        <dbReference type="ChEBI" id="CHEBI:29035"/>
        <label>2</label>
    </ligand>
</feature>
<dbReference type="PANTHER" id="PTHR11014">
    <property type="entry name" value="PEPTIDASE M20 FAMILY MEMBER"/>
    <property type="match status" value="1"/>
</dbReference>
<gene>
    <name evidence="3" type="ORF">CVM52_01055</name>
</gene>
<dbReference type="PANTHER" id="PTHR11014:SF63">
    <property type="entry name" value="METALLOPEPTIDASE, PUTATIVE (AFU_ORTHOLOGUE AFUA_6G09600)-RELATED"/>
    <property type="match status" value="1"/>
</dbReference>
<dbReference type="InterPro" id="IPR036264">
    <property type="entry name" value="Bact_exopeptidase_dim_dom"/>
</dbReference>